<proteinExistence type="predicted"/>
<sequence length="617" mass="68851">MRSESGSPSPIPPAMERNNEADSRSDERIRRLEEECRARDEKIAELKDELSSKESELDGYQERYESVFNEAGTLEQAREVEVEKNKNLEKDIQEKNTEIGELRQQDGERNELIASLESEMQSLRQQLADEADRLRHEEQSNKDAGDLLTRVYADLKAAEGRTHAVEQERDDWKIAQYDTQMKLDSLREEWEETQEQLEELERIRENMDAFERMQDETTEEIQKLNDVLRAKDHEARVKDSRIADLEAQLQHALTKAERAETAVAEADAAKAPTDAPSVPILSPGESLQEELDGYDFIHEDDEEHVEPQFVGVLEHASIETAPMEALPALEVTHAASLDTAPIKPASPQPNLDLSTVSHVFDSAPEWYRRSLQLSDINSAADIAPITPLPVVERSTVSVIDTVPQQPDANLGLSIISAADVSSIDVLQPSFTDDETQTQPVEEPAKPIDDAKVSPSTITSVVTTPIPPTETKPPLRDGPVFNSPTLKASTSTNSQTPMTTTATPPAATATQTATPLSQKRTLLSRLLHPTHSSESNTFLLLFLSLWIVCLAYEIERVKHVCTPNENGAYGAPSLLFGLWPMGFDVGGSHYLSEWWGRRWAMVLYSIEEGLGVSRRLPH</sequence>
<gene>
    <name evidence="3" type="ORF">M011DRAFT_52499</name>
</gene>
<keyword evidence="1" id="KW-0175">Coiled coil</keyword>
<keyword evidence="4" id="KW-1185">Reference proteome</keyword>
<accession>A0A6A6VBG1</accession>
<organism evidence="3 4">
    <name type="scientific">Sporormia fimetaria CBS 119925</name>
    <dbReference type="NCBI Taxonomy" id="1340428"/>
    <lineage>
        <taxon>Eukaryota</taxon>
        <taxon>Fungi</taxon>
        <taxon>Dikarya</taxon>
        <taxon>Ascomycota</taxon>
        <taxon>Pezizomycotina</taxon>
        <taxon>Dothideomycetes</taxon>
        <taxon>Pleosporomycetidae</taxon>
        <taxon>Pleosporales</taxon>
        <taxon>Sporormiaceae</taxon>
        <taxon>Sporormia</taxon>
    </lineage>
</organism>
<protein>
    <recommendedName>
        <fullName evidence="5">NUDE domain-containing protein</fullName>
    </recommendedName>
</protein>
<evidence type="ECO:0008006" key="5">
    <source>
        <dbReference type="Google" id="ProtNLM"/>
    </source>
</evidence>
<reference evidence="3" key="1">
    <citation type="journal article" date="2020" name="Stud. Mycol.">
        <title>101 Dothideomycetes genomes: a test case for predicting lifestyles and emergence of pathogens.</title>
        <authorList>
            <person name="Haridas S."/>
            <person name="Albert R."/>
            <person name="Binder M."/>
            <person name="Bloem J."/>
            <person name="Labutti K."/>
            <person name="Salamov A."/>
            <person name="Andreopoulos B."/>
            <person name="Baker S."/>
            <person name="Barry K."/>
            <person name="Bills G."/>
            <person name="Bluhm B."/>
            <person name="Cannon C."/>
            <person name="Castanera R."/>
            <person name="Culley D."/>
            <person name="Daum C."/>
            <person name="Ezra D."/>
            <person name="Gonzalez J."/>
            <person name="Henrissat B."/>
            <person name="Kuo A."/>
            <person name="Liang C."/>
            <person name="Lipzen A."/>
            <person name="Lutzoni F."/>
            <person name="Magnuson J."/>
            <person name="Mondo S."/>
            <person name="Nolan M."/>
            <person name="Ohm R."/>
            <person name="Pangilinan J."/>
            <person name="Park H.-J."/>
            <person name="Ramirez L."/>
            <person name="Alfaro M."/>
            <person name="Sun H."/>
            <person name="Tritt A."/>
            <person name="Yoshinaga Y."/>
            <person name="Zwiers L.-H."/>
            <person name="Turgeon B."/>
            <person name="Goodwin S."/>
            <person name="Spatafora J."/>
            <person name="Crous P."/>
            <person name="Grigoriev I."/>
        </authorList>
    </citation>
    <scope>NUCLEOTIDE SEQUENCE</scope>
    <source>
        <strain evidence="3">CBS 119925</strain>
    </source>
</reference>
<feature type="coiled-coil region" evidence="1">
    <location>
        <begin position="29"/>
        <end position="140"/>
    </location>
</feature>
<name>A0A6A6VBG1_9PLEO</name>
<feature type="region of interest" description="Disordered" evidence="2">
    <location>
        <begin position="429"/>
        <end position="514"/>
    </location>
</feature>
<evidence type="ECO:0000313" key="3">
    <source>
        <dbReference type="EMBL" id="KAF2747236.1"/>
    </source>
</evidence>
<dbReference type="Proteomes" id="UP000799440">
    <property type="component" value="Unassembled WGS sequence"/>
</dbReference>
<evidence type="ECO:0000256" key="1">
    <source>
        <dbReference type="SAM" id="Coils"/>
    </source>
</evidence>
<dbReference type="EMBL" id="MU006573">
    <property type="protein sequence ID" value="KAF2747236.1"/>
    <property type="molecule type" value="Genomic_DNA"/>
</dbReference>
<feature type="coiled-coil region" evidence="1">
    <location>
        <begin position="183"/>
        <end position="269"/>
    </location>
</feature>
<feature type="compositionally biased region" description="Low complexity" evidence="2">
    <location>
        <begin position="452"/>
        <end position="463"/>
    </location>
</feature>
<feature type="region of interest" description="Disordered" evidence="2">
    <location>
        <begin position="1"/>
        <end position="27"/>
    </location>
</feature>
<feature type="compositionally biased region" description="Basic and acidic residues" evidence="2">
    <location>
        <begin position="17"/>
        <end position="27"/>
    </location>
</feature>
<evidence type="ECO:0000256" key="2">
    <source>
        <dbReference type="SAM" id="MobiDB-lite"/>
    </source>
</evidence>
<feature type="compositionally biased region" description="Low complexity" evidence="2">
    <location>
        <begin position="488"/>
        <end position="514"/>
    </location>
</feature>
<evidence type="ECO:0000313" key="4">
    <source>
        <dbReference type="Proteomes" id="UP000799440"/>
    </source>
</evidence>
<feature type="compositionally biased region" description="Basic and acidic residues" evidence="2">
    <location>
        <begin position="442"/>
        <end position="451"/>
    </location>
</feature>
<dbReference type="AlphaFoldDB" id="A0A6A6VBG1"/>